<protein>
    <submittedName>
        <fullName evidence="2">Uncharacterized protein</fullName>
    </submittedName>
</protein>
<evidence type="ECO:0000256" key="1">
    <source>
        <dbReference type="SAM" id="MobiDB-lite"/>
    </source>
</evidence>
<proteinExistence type="predicted"/>
<dbReference type="EMBL" id="GL377641">
    <property type="protein sequence ID" value="EFJ12172.1"/>
    <property type="molecule type" value="Genomic_DNA"/>
</dbReference>
<dbReference type="KEGG" id="smo:SELMODRAFT_425711"/>
<dbReference type="InParanoid" id="D8SU12"/>
<dbReference type="InterPro" id="IPR052980">
    <property type="entry name" value="Crinkler_effector"/>
</dbReference>
<name>D8SU12_SELML</name>
<dbReference type="Gramene" id="EFJ12172">
    <property type="protein sequence ID" value="EFJ12172"/>
    <property type="gene ID" value="SELMODRAFT_425711"/>
</dbReference>
<sequence length="658" mass="75035">MAVCVTVKSTDGVVLGERKFKRPRVLDYLRDAYGRGCLLDADGYAVLDESVGGGQYVYELVPTLQAGPTLEAAPAPVPPPSVVYDLRPLWEKVREAKLAVVTREMPTELVTAAVTTDFKREETRDAARMIQDSRTVSLTTLTLPEGITFMDSQISTIMIRKVYIFLAQAALTMLKDSGKHMQVKGTPGTGKTVFGFYLFYKLRMDPVFSDWTIIWEQGSKHGPGTSYYFRGNELLQGKTGDFDRRITKDTVFLVNGPEATPRMVQNKAHVIFFMSTKDSKDCMWQFEKDTDLVTFYMPLWDLCELLLAAPLAGLGDCSEAAVRERYQKFGGSVRSVLVRHSNPNYIGKFARALNTAKDKARIMYRIGSMLHEKDVSSFILHLKVVSTDLKDTMVVFASQYVEEQLSLLEEEEATKRAIEYIRQNQGIKDERALVGKRFEHLVHQLFRSDAVGNHVFQARRLHKPISTEELRSFLRRRDLPVRERKAALIQRLKYSDFKGVYEMEEGPVTEDKQDMDDDAEGEVEPEDEVDGEVAAEEQEAVRFNCQGKFQIFKSLDEIDPKSRGYFKPDARNNPLFDSIILLGDGHALHVTINDCHQSSAKYIDELIKRYNLKRFYFVVSQEMLESYPYQKLVLGLQEVSWPCELWVLGVRWTVLSTK</sequence>
<reference evidence="2 3" key="1">
    <citation type="journal article" date="2011" name="Science">
        <title>The Selaginella genome identifies genetic changes associated with the evolution of vascular plants.</title>
        <authorList>
            <person name="Banks J.A."/>
            <person name="Nishiyama T."/>
            <person name="Hasebe M."/>
            <person name="Bowman J.L."/>
            <person name="Gribskov M."/>
            <person name="dePamphilis C."/>
            <person name="Albert V.A."/>
            <person name="Aono N."/>
            <person name="Aoyama T."/>
            <person name="Ambrose B.A."/>
            <person name="Ashton N.W."/>
            <person name="Axtell M.J."/>
            <person name="Barker E."/>
            <person name="Barker M.S."/>
            <person name="Bennetzen J.L."/>
            <person name="Bonawitz N.D."/>
            <person name="Chapple C."/>
            <person name="Cheng C."/>
            <person name="Correa L.G."/>
            <person name="Dacre M."/>
            <person name="DeBarry J."/>
            <person name="Dreyer I."/>
            <person name="Elias M."/>
            <person name="Engstrom E.M."/>
            <person name="Estelle M."/>
            <person name="Feng L."/>
            <person name="Finet C."/>
            <person name="Floyd S.K."/>
            <person name="Frommer W.B."/>
            <person name="Fujita T."/>
            <person name="Gramzow L."/>
            <person name="Gutensohn M."/>
            <person name="Harholt J."/>
            <person name="Hattori M."/>
            <person name="Heyl A."/>
            <person name="Hirai T."/>
            <person name="Hiwatashi Y."/>
            <person name="Ishikawa M."/>
            <person name="Iwata M."/>
            <person name="Karol K.G."/>
            <person name="Koehler B."/>
            <person name="Kolukisaoglu U."/>
            <person name="Kubo M."/>
            <person name="Kurata T."/>
            <person name="Lalonde S."/>
            <person name="Li K."/>
            <person name="Li Y."/>
            <person name="Litt A."/>
            <person name="Lyons E."/>
            <person name="Manning G."/>
            <person name="Maruyama T."/>
            <person name="Michael T.P."/>
            <person name="Mikami K."/>
            <person name="Miyazaki S."/>
            <person name="Morinaga S."/>
            <person name="Murata T."/>
            <person name="Mueller-Roeber B."/>
            <person name="Nelson D.R."/>
            <person name="Obara M."/>
            <person name="Oguri Y."/>
            <person name="Olmstead R.G."/>
            <person name="Onodera N."/>
            <person name="Petersen B.L."/>
            <person name="Pils B."/>
            <person name="Prigge M."/>
            <person name="Rensing S.A."/>
            <person name="Riano-Pachon D.M."/>
            <person name="Roberts A.W."/>
            <person name="Sato Y."/>
            <person name="Scheller H.V."/>
            <person name="Schulz B."/>
            <person name="Schulz C."/>
            <person name="Shakirov E.V."/>
            <person name="Shibagaki N."/>
            <person name="Shinohara N."/>
            <person name="Shippen D.E."/>
            <person name="Soerensen I."/>
            <person name="Sotooka R."/>
            <person name="Sugimoto N."/>
            <person name="Sugita M."/>
            <person name="Sumikawa N."/>
            <person name="Tanurdzic M."/>
            <person name="Theissen G."/>
            <person name="Ulvskov P."/>
            <person name="Wakazuki S."/>
            <person name="Weng J.K."/>
            <person name="Willats W.W."/>
            <person name="Wipf D."/>
            <person name="Wolf P.G."/>
            <person name="Yang L."/>
            <person name="Zimmer A.D."/>
            <person name="Zhu Q."/>
            <person name="Mitros T."/>
            <person name="Hellsten U."/>
            <person name="Loque D."/>
            <person name="Otillar R."/>
            <person name="Salamov A."/>
            <person name="Schmutz J."/>
            <person name="Shapiro H."/>
            <person name="Lindquist E."/>
            <person name="Lucas S."/>
            <person name="Rokhsar D."/>
            <person name="Grigoriev I.V."/>
        </authorList>
    </citation>
    <scope>NUCLEOTIDE SEQUENCE [LARGE SCALE GENOMIC DNA]</scope>
</reference>
<keyword evidence="3" id="KW-1185">Reference proteome</keyword>
<dbReference type="Proteomes" id="UP000001514">
    <property type="component" value="Unassembled WGS sequence"/>
</dbReference>
<feature type="region of interest" description="Disordered" evidence="1">
    <location>
        <begin position="505"/>
        <end position="529"/>
    </location>
</feature>
<gene>
    <name evidence="2" type="ORF">SELMODRAFT_425711</name>
</gene>
<accession>D8SU12</accession>
<evidence type="ECO:0000313" key="3">
    <source>
        <dbReference type="Proteomes" id="UP000001514"/>
    </source>
</evidence>
<dbReference type="AlphaFoldDB" id="D8SU12"/>
<dbReference type="PANTHER" id="PTHR33129:SF3">
    <property type="entry name" value="HOT SPOT (RHS) PROTEIN, PUTATIVE-RELATED"/>
    <property type="match status" value="1"/>
</dbReference>
<dbReference type="HOGENOM" id="CLU_421746_0_0_1"/>
<organism evidence="3">
    <name type="scientific">Selaginella moellendorffii</name>
    <name type="common">Spikemoss</name>
    <dbReference type="NCBI Taxonomy" id="88036"/>
    <lineage>
        <taxon>Eukaryota</taxon>
        <taxon>Viridiplantae</taxon>
        <taxon>Streptophyta</taxon>
        <taxon>Embryophyta</taxon>
        <taxon>Tracheophyta</taxon>
        <taxon>Lycopodiopsida</taxon>
        <taxon>Selaginellales</taxon>
        <taxon>Selaginellaceae</taxon>
        <taxon>Selaginella</taxon>
    </lineage>
</organism>
<dbReference type="PANTHER" id="PTHR33129">
    <property type="entry name" value="PROTEIN KINASE DOMAIN-CONTAINING PROTEIN-RELATED"/>
    <property type="match status" value="1"/>
</dbReference>
<evidence type="ECO:0000313" key="2">
    <source>
        <dbReference type="EMBL" id="EFJ12172.1"/>
    </source>
</evidence>